<reference evidence="1" key="1">
    <citation type="journal article" date="2022" name="bioRxiv">
        <title>Sequencing and chromosome-scale assembly of the giantPleurodeles waltlgenome.</title>
        <authorList>
            <person name="Brown T."/>
            <person name="Elewa A."/>
            <person name="Iarovenko S."/>
            <person name="Subramanian E."/>
            <person name="Araus A.J."/>
            <person name="Petzold A."/>
            <person name="Susuki M."/>
            <person name="Suzuki K.-i.T."/>
            <person name="Hayashi T."/>
            <person name="Toyoda A."/>
            <person name="Oliveira C."/>
            <person name="Osipova E."/>
            <person name="Leigh N.D."/>
            <person name="Simon A."/>
            <person name="Yun M.H."/>
        </authorList>
    </citation>
    <scope>NUCLEOTIDE SEQUENCE</scope>
    <source>
        <strain evidence="1">20211129_DDA</strain>
        <tissue evidence="1">Liver</tissue>
    </source>
</reference>
<sequence>MAERLPNVLEPLEATRDHLEDEALKYELLTGSEENAELPLDTYWNNIKMLTPANTKQLMFQFLGTPVSTMLAVPHSDAEVKRIFNEVHRTIATEAFSVECDFLNALLQVSLNENEAECFKSQSSGETV</sequence>
<accession>A0AAV7KWB3</accession>
<proteinExistence type="predicted"/>
<protein>
    <submittedName>
        <fullName evidence="1">Uncharacterized protein</fullName>
    </submittedName>
</protein>
<gene>
    <name evidence="1" type="ORF">NDU88_002667</name>
</gene>
<evidence type="ECO:0000313" key="1">
    <source>
        <dbReference type="EMBL" id="KAJ1082502.1"/>
    </source>
</evidence>
<dbReference type="EMBL" id="JANPWB010000016">
    <property type="protein sequence ID" value="KAJ1082502.1"/>
    <property type="molecule type" value="Genomic_DNA"/>
</dbReference>
<dbReference type="Proteomes" id="UP001066276">
    <property type="component" value="Chromosome 12"/>
</dbReference>
<evidence type="ECO:0000313" key="2">
    <source>
        <dbReference type="Proteomes" id="UP001066276"/>
    </source>
</evidence>
<comment type="caution">
    <text evidence="1">The sequence shown here is derived from an EMBL/GenBank/DDBJ whole genome shotgun (WGS) entry which is preliminary data.</text>
</comment>
<organism evidence="1 2">
    <name type="scientific">Pleurodeles waltl</name>
    <name type="common">Iberian ribbed newt</name>
    <dbReference type="NCBI Taxonomy" id="8319"/>
    <lineage>
        <taxon>Eukaryota</taxon>
        <taxon>Metazoa</taxon>
        <taxon>Chordata</taxon>
        <taxon>Craniata</taxon>
        <taxon>Vertebrata</taxon>
        <taxon>Euteleostomi</taxon>
        <taxon>Amphibia</taxon>
        <taxon>Batrachia</taxon>
        <taxon>Caudata</taxon>
        <taxon>Salamandroidea</taxon>
        <taxon>Salamandridae</taxon>
        <taxon>Pleurodelinae</taxon>
        <taxon>Pleurodeles</taxon>
    </lineage>
</organism>
<keyword evidence="2" id="KW-1185">Reference proteome</keyword>
<dbReference type="AlphaFoldDB" id="A0AAV7KWB3"/>
<name>A0AAV7KWB3_PLEWA</name>